<comment type="caution">
    <text evidence="9">The sequence shown here is derived from an EMBL/GenBank/DDBJ whole genome shotgun (WGS) entry which is preliminary data.</text>
</comment>
<evidence type="ECO:0000313" key="9">
    <source>
        <dbReference type="EMBL" id="RAW14788.1"/>
    </source>
</evidence>
<feature type="domain" description="Thioredoxin" evidence="8">
    <location>
        <begin position="1"/>
        <end position="105"/>
    </location>
</feature>
<accession>A0A329QVP9</accession>
<protein>
    <recommendedName>
        <fullName evidence="6">Thioredoxin</fullName>
    </recommendedName>
</protein>
<dbReference type="InterPro" id="IPR036249">
    <property type="entry name" value="Thioredoxin-like_sf"/>
</dbReference>
<evidence type="ECO:0000256" key="4">
    <source>
        <dbReference type="ARBA" id="ARBA00023157"/>
    </source>
</evidence>
<evidence type="ECO:0000259" key="8">
    <source>
        <dbReference type="PROSITE" id="PS51352"/>
    </source>
</evidence>
<evidence type="ECO:0000313" key="10">
    <source>
        <dbReference type="Proteomes" id="UP000250462"/>
    </source>
</evidence>
<dbReference type="PROSITE" id="PS00194">
    <property type="entry name" value="THIOREDOXIN_1"/>
    <property type="match status" value="1"/>
</dbReference>
<dbReference type="SUPFAM" id="SSF52833">
    <property type="entry name" value="Thioredoxin-like"/>
    <property type="match status" value="1"/>
</dbReference>
<feature type="compositionally biased region" description="Low complexity" evidence="7">
    <location>
        <begin position="116"/>
        <end position="135"/>
    </location>
</feature>
<dbReference type="InterPro" id="IPR005746">
    <property type="entry name" value="Thioredoxin"/>
</dbReference>
<dbReference type="AlphaFoldDB" id="A0A329QVP9"/>
<evidence type="ECO:0000256" key="7">
    <source>
        <dbReference type="SAM" id="MobiDB-lite"/>
    </source>
</evidence>
<keyword evidence="3" id="KW-0249">Electron transport</keyword>
<name>A0A329QVP9_9ACTN</name>
<dbReference type="OrthoDB" id="9790390at2"/>
<dbReference type="Proteomes" id="UP000250462">
    <property type="component" value="Unassembled WGS sequence"/>
</dbReference>
<evidence type="ECO:0000256" key="2">
    <source>
        <dbReference type="ARBA" id="ARBA00022448"/>
    </source>
</evidence>
<dbReference type="Gene3D" id="3.40.30.10">
    <property type="entry name" value="Glutaredoxin"/>
    <property type="match status" value="1"/>
</dbReference>
<dbReference type="CDD" id="cd02947">
    <property type="entry name" value="TRX_family"/>
    <property type="match status" value="1"/>
</dbReference>
<dbReference type="PROSITE" id="PS51352">
    <property type="entry name" value="THIOREDOXIN_2"/>
    <property type="match status" value="1"/>
</dbReference>
<comment type="similarity">
    <text evidence="1">Belongs to the thioredoxin family.</text>
</comment>
<feature type="region of interest" description="Disordered" evidence="7">
    <location>
        <begin position="111"/>
        <end position="135"/>
    </location>
</feature>
<dbReference type="PANTHER" id="PTHR45663:SF40">
    <property type="entry name" value="THIOREDOXIN 2"/>
    <property type="match status" value="1"/>
</dbReference>
<dbReference type="PANTHER" id="PTHR45663">
    <property type="entry name" value="GEO12009P1"/>
    <property type="match status" value="1"/>
</dbReference>
<evidence type="ECO:0000256" key="6">
    <source>
        <dbReference type="NCBIfam" id="TIGR01068"/>
    </source>
</evidence>
<dbReference type="InterPro" id="IPR013766">
    <property type="entry name" value="Thioredoxin_domain"/>
</dbReference>
<keyword evidence="4" id="KW-1015">Disulfide bond</keyword>
<dbReference type="GO" id="GO:0005829">
    <property type="term" value="C:cytosol"/>
    <property type="evidence" value="ECO:0007669"/>
    <property type="project" value="TreeGrafter"/>
</dbReference>
<dbReference type="GO" id="GO:0015035">
    <property type="term" value="F:protein-disulfide reductase activity"/>
    <property type="evidence" value="ECO:0007669"/>
    <property type="project" value="UniProtKB-UniRule"/>
</dbReference>
<keyword evidence="5" id="KW-0676">Redox-active center</keyword>
<dbReference type="RefSeq" id="WP_112258148.1">
    <property type="nucleotide sequence ID" value="NZ_QMIG01000007.1"/>
</dbReference>
<evidence type="ECO:0000256" key="1">
    <source>
        <dbReference type="ARBA" id="ARBA00008987"/>
    </source>
</evidence>
<dbReference type="Pfam" id="PF00085">
    <property type="entry name" value="Thioredoxin"/>
    <property type="match status" value="1"/>
</dbReference>
<reference evidence="9 10" key="1">
    <citation type="submission" date="2018-06" db="EMBL/GenBank/DDBJ databases">
        <title>Phytoactinopolyspora halophila sp. nov., a novel halophilic actinomycete isolated from a saline soil in China.</title>
        <authorList>
            <person name="Tang S.-K."/>
        </authorList>
    </citation>
    <scope>NUCLEOTIDE SEQUENCE [LARGE SCALE GENOMIC DNA]</scope>
    <source>
        <strain evidence="9 10">YIM 96934</strain>
    </source>
</reference>
<evidence type="ECO:0000256" key="5">
    <source>
        <dbReference type="ARBA" id="ARBA00023284"/>
    </source>
</evidence>
<dbReference type="PRINTS" id="PR00421">
    <property type="entry name" value="THIOREDOXIN"/>
</dbReference>
<dbReference type="FunFam" id="3.40.30.10:FF:000155">
    <property type="entry name" value="Thioredoxin"/>
    <property type="match status" value="1"/>
</dbReference>
<keyword evidence="10" id="KW-1185">Reference proteome</keyword>
<keyword evidence="2" id="KW-0813">Transport</keyword>
<evidence type="ECO:0000256" key="3">
    <source>
        <dbReference type="ARBA" id="ARBA00022982"/>
    </source>
</evidence>
<dbReference type="InterPro" id="IPR017937">
    <property type="entry name" value="Thioredoxin_CS"/>
</dbReference>
<organism evidence="9 10">
    <name type="scientific">Phytoactinopolyspora halophila</name>
    <dbReference type="NCBI Taxonomy" id="1981511"/>
    <lineage>
        <taxon>Bacteria</taxon>
        <taxon>Bacillati</taxon>
        <taxon>Actinomycetota</taxon>
        <taxon>Actinomycetes</taxon>
        <taxon>Jiangellales</taxon>
        <taxon>Jiangellaceae</taxon>
        <taxon>Phytoactinopolyspora</taxon>
    </lineage>
</organism>
<gene>
    <name evidence="9" type="primary">trxA</name>
    <name evidence="9" type="ORF">DPM12_09850</name>
</gene>
<proteinExistence type="inferred from homology"/>
<dbReference type="EMBL" id="QMIG01000007">
    <property type="protein sequence ID" value="RAW14788.1"/>
    <property type="molecule type" value="Genomic_DNA"/>
</dbReference>
<dbReference type="NCBIfam" id="TIGR01068">
    <property type="entry name" value="thioredoxin"/>
    <property type="match status" value="1"/>
</dbReference>
<sequence length="135" mass="15045">MATIELTTENFDQTANADGIVLVDFWAAWCGPCRTFAPIFEKASERHQDIVFGKVDTEEQQELASTFGITSIPTLMAVRDGVVLYAQPGALPEQALEELIAKVRDVDMDEVRRQIAEQPEQAQQTEQTEQTEQTG</sequence>